<sequence>MNGIIIFGEKGSGKDTVAEYIEKFIKENKEVSFFNIGDIVRNMSCMFLATEKWNNKKREFYVETAKKLKELDKNFLNYYALGKIFEQFQVNTLNEIENNKLLIITGGRTEEDYNFWRERNFLIVGVTCEENIRQERLKGRDGYFQHSQDSLEKDTKLIIKKSDFIINNSSGLE</sequence>
<dbReference type="OrthoDB" id="1909067at2"/>
<dbReference type="RefSeq" id="WP_152890209.1">
    <property type="nucleotide sequence ID" value="NZ_WHJC01000141.1"/>
</dbReference>
<dbReference type="SUPFAM" id="SSF52540">
    <property type="entry name" value="P-loop containing nucleoside triphosphate hydrolases"/>
    <property type="match status" value="1"/>
</dbReference>
<dbReference type="Pfam" id="PF13238">
    <property type="entry name" value="AAA_18"/>
    <property type="match status" value="1"/>
</dbReference>
<dbReference type="Proteomes" id="UP000430345">
    <property type="component" value="Unassembled WGS sequence"/>
</dbReference>
<reference evidence="1 2" key="1">
    <citation type="submission" date="2019-10" db="EMBL/GenBank/DDBJ databases">
        <title>The Genome Sequence of Clostridium tarantellae Isolated from Fish Brain.</title>
        <authorList>
            <person name="Bano L."/>
            <person name="Kiel M."/>
            <person name="Sales G."/>
            <person name="Doxey A.C."/>
            <person name="Mansfield M.J."/>
            <person name="Schiavone M."/>
            <person name="Rossetto O."/>
            <person name="Pirazzini M."/>
            <person name="Dobrindt U."/>
            <person name="Montecucco C."/>
        </authorList>
    </citation>
    <scope>NUCLEOTIDE SEQUENCE [LARGE SCALE GENOMIC DNA]</scope>
    <source>
        <strain evidence="1 2">DSM 3997</strain>
    </source>
</reference>
<dbReference type="EMBL" id="WHJC01000141">
    <property type="protein sequence ID" value="MPQ44057.1"/>
    <property type="molecule type" value="Genomic_DNA"/>
</dbReference>
<feature type="non-terminal residue" evidence="1">
    <location>
        <position position="173"/>
    </location>
</feature>
<evidence type="ECO:0000313" key="2">
    <source>
        <dbReference type="Proteomes" id="UP000430345"/>
    </source>
</evidence>
<protein>
    <submittedName>
        <fullName evidence="1">AAA family ATPase</fullName>
    </submittedName>
</protein>
<keyword evidence="2" id="KW-1185">Reference proteome</keyword>
<gene>
    <name evidence="1" type="ORF">GBZ86_09815</name>
</gene>
<comment type="caution">
    <text evidence="1">The sequence shown here is derived from an EMBL/GenBank/DDBJ whole genome shotgun (WGS) entry which is preliminary data.</text>
</comment>
<proteinExistence type="predicted"/>
<dbReference type="AlphaFoldDB" id="A0A6I1MPJ8"/>
<dbReference type="Gene3D" id="3.40.50.300">
    <property type="entry name" value="P-loop containing nucleotide triphosphate hydrolases"/>
    <property type="match status" value="1"/>
</dbReference>
<dbReference type="InterPro" id="IPR027417">
    <property type="entry name" value="P-loop_NTPase"/>
</dbReference>
<evidence type="ECO:0000313" key="1">
    <source>
        <dbReference type="EMBL" id="MPQ44057.1"/>
    </source>
</evidence>
<accession>A0A6I1MPJ8</accession>
<name>A0A6I1MPJ8_9CLOT</name>
<organism evidence="1 2">
    <name type="scientific">Clostridium tarantellae</name>
    <dbReference type="NCBI Taxonomy" id="39493"/>
    <lineage>
        <taxon>Bacteria</taxon>
        <taxon>Bacillati</taxon>
        <taxon>Bacillota</taxon>
        <taxon>Clostridia</taxon>
        <taxon>Eubacteriales</taxon>
        <taxon>Clostridiaceae</taxon>
        <taxon>Clostridium</taxon>
    </lineage>
</organism>